<evidence type="ECO:0000313" key="1">
    <source>
        <dbReference type="EMBL" id="MCI64558.1"/>
    </source>
</evidence>
<dbReference type="EMBL" id="LXQA010658678">
    <property type="protein sequence ID" value="MCI64558.1"/>
    <property type="molecule type" value="Genomic_DNA"/>
</dbReference>
<protein>
    <submittedName>
        <fullName evidence="1">Uncharacterized protein</fullName>
    </submittedName>
</protein>
<organism evidence="1 2">
    <name type="scientific">Trifolium medium</name>
    <dbReference type="NCBI Taxonomy" id="97028"/>
    <lineage>
        <taxon>Eukaryota</taxon>
        <taxon>Viridiplantae</taxon>
        <taxon>Streptophyta</taxon>
        <taxon>Embryophyta</taxon>
        <taxon>Tracheophyta</taxon>
        <taxon>Spermatophyta</taxon>
        <taxon>Magnoliopsida</taxon>
        <taxon>eudicotyledons</taxon>
        <taxon>Gunneridae</taxon>
        <taxon>Pentapetalae</taxon>
        <taxon>rosids</taxon>
        <taxon>fabids</taxon>
        <taxon>Fabales</taxon>
        <taxon>Fabaceae</taxon>
        <taxon>Papilionoideae</taxon>
        <taxon>50 kb inversion clade</taxon>
        <taxon>NPAAA clade</taxon>
        <taxon>Hologalegina</taxon>
        <taxon>IRL clade</taxon>
        <taxon>Trifolieae</taxon>
        <taxon>Trifolium</taxon>
    </lineage>
</organism>
<comment type="caution">
    <text evidence="1">The sequence shown here is derived from an EMBL/GenBank/DDBJ whole genome shotgun (WGS) entry which is preliminary data.</text>
</comment>
<keyword evidence="2" id="KW-1185">Reference proteome</keyword>
<sequence length="81" mass="9248">SPEQEPPKSLLLGIGVMTLGSSSFVQEDFLVIFRCARGRIYDLLLIICNIPTRRCSLGFRVWNAMTHHVHEEMLACFARVR</sequence>
<dbReference type="Proteomes" id="UP000265520">
    <property type="component" value="Unassembled WGS sequence"/>
</dbReference>
<evidence type="ECO:0000313" key="2">
    <source>
        <dbReference type="Proteomes" id="UP000265520"/>
    </source>
</evidence>
<name>A0A392TUH5_9FABA</name>
<accession>A0A392TUH5</accession>
<proteinExistence type="predicted"/>
<feature type="non-terminal residue" evidence="1">
    <location>
        <position position="1"/>
    </location>
</feature>
<reference evidence="1 2" key="1">
    <citation type="journal article" date="2018" name="Front. Plant Sci.">
        <title>Red Clover (Trifolium pratense) and Zigzag Clover (T. medium) - A Picture of Genomic Similarities and Differences.</title>
        <authorList>
            <person name="Dluhosova J."/>
            <person name="Istvanek J."/>
            <person name="Nedelnik J."/>
            <person name="Repkova J."/>
        </authorList>
    </citation>
    <scope>NUCLEOTIDE SEQUENCE [LARGE SCALE GENOMIC DNA]</scope>
    <source>
        <strain evidence="2">cv. 10/8</strain>
        <tissue evidence="1">Leaf</tissue>
    </source>
</reference>
<dbReference type="AlphaFoldDB" id="A0A392TUH5"/>